<protein>
    <submittedName>
        <fullName evidence="4">Putative cupin domain protein</fullName>
    </submittedName>
</protein>
<dbReference type="Pfam" id="PF02311">
    <property type="entry name" value="AraC_binding"/>
    <property type="match status" value="1"/>
</dbReference>
<dbReference type="AlphaFoldDB" id="A0A076MUY1"/>
<proteinExistence type="predicted"/>
<dbReference type="InterPro" id="IPR011051">
    <property type="entry name" value="RmlC_Cupin_sf"/>
</dbReference>
<dbReference type="SUPFAM" id="SSF51182">
    <property type="entry name" value="RmlC-like cupins"/>
    <property type="match status" value="1"/>
</dbReference>
<dbReference type="HOGENOM" id="CLU_1217752_0_0_11"/>
<keyword evidence="5" id="KW-1185">Reference proteome</keyword>
<accession>A0A076MUY1</accession>
<dbReference type="KEGG" id="amq:AMETH_1515"/>
<evidence type="ECO:0000313" key="4">
    <source>
        <dbReference type="EMBL" id="AIJ21607.1"/>
    </source>
</evidence>
<keyword evidence="1" id="KW-0238">DNA-binding</keyword>
<evidence type="ECO:0000313" key="5">
    <source>
        <dbReference type="Proteomes" id="UP000062973"/>
    </source>
</evidence>
<dbReference type="RefSeq" id="WP_017987467.1">
    <property type="nucleotide sequence ID" value="NZ_AQUL01000001.1"/>
</dbReference>
<sequence>MSNGFVPHTHPGHHVLVVTAGIGTITYAGRIHETRAGQVYLIDGEVPHAVGAITDRVILAVGSPHRAIDAEDRMAPVPYEEVVSLDGELCCLICDVIPSTPRRPHDVGCPHCPCHACAGQNTGSSAPARRRTRRPRHVPARSPRCGRPGTGISARIRRRSSGGSLRSSPSAGVCRGVPASGHSGAQPGELGVVGFVFEPFQVLEGAAQQDDRAVGFHGHVLVARSGC</sequence>
<feature type="region of interest" description="Disordered" evidence="2">
    <location>
        <begin position="121"/>
        <end position="180"/>
    </location>
</feature>
<dbReference type="GO" id="GO:0006355">
    <property type="term" value="P:regulation of DNA-templated transcription"/>
    <property type="evidence" value="ECO:0007669"/>
    <property type="project" value="InterPro"/>
</dbReference>
<dbReference type="Gene3D" id="2.60.120.10">
    <property type="entry name" value="Jelly Rolls"/>
    <property type="match status" value="1"/>
</dbReference>
<dbReference type="Proteomes" id="UP000062973">
    <property type="component" value="Chromosome"/>
</dbReference>
<dbReference type="InterPro" id="IPR003313">
    <property type="entry name" value="AraC-bd"/>
</dbReference>
<feature type="domain" description="AraC-type arabinose-binding/dimerisation" evidence="3">
    <location>
        <begin position="4"/>
        <end position="55"/>
    </location>
</feature>
<evidence type="ECO:0000256" key="1">
    <source>
        <dbReference type="ARBA" id="ARBA00023125"/>
    </source>
</evidence>
<dbReference type="InterPro" id="IPR014710">
    <property type="entry name" value="RmlC-like_jellyroll"/>
</dbReference>
<organism evidence="4 5">
    <name type="scientific">Amycolatopsis methanolica 239</name>
    <dbReference type="NCBI Taxonomy" id="1068978"/>
    <lineage>
        <taxon>Bacteria</taxon>
        <taxon>Bacillati</taxon>
        <taxon>Actinomycetota</taxon>
        <taxon>Actinomycetes</taxon>
        <taxon>Pseudonocardiales</taxon>
        <taxon>Pseudonocardiaceae</taxon>
        <taxon>Amycolatopsis</taxon>
        <taxon>Amycolatopsis methanolica group</taxon>
    </lineage>
</organism>
<dbReference type="PATRIC" id="fig|1068978.7.peg.1596"/>
<feature type="compositionally biased region" description="Low complexity" evidence="2">
    <location>
        <begin position="161"/>
        <end position="172"/>
    </location>
</feature>
<dbReference type="eggNOG" id="COG1917">
    <property type="taxonomic scope" value="Bacteria"/>
</dbReference>
<dbReference type="EMBL" id="CP009110">
    <property type="protein sequence ID" value="AIJ21607.1"/>
    <property type="molecule type" value="Genomic_DNA"/>
</dbReference>
<evidence type="ECO:0000259" key="3">
    <source>
        <dbReference type="Pfam" id="PF02311"/>
    </source>
</evidence>
<reference evidence="4 5" key="1">
    <citation type="submission" date="2014-07" db="EMBL/GenBank/DDBJ databases">
        <title>Whole Genome Sequence of the Amycolatopsis methanolica 239.</title>
        <authorList>
            <person name="Tang B."/>
        </authorList>
    </citation>
    <scope>NUCLEOTIDE SEQUENCE [LARGE SCALE GENOMIC DNA]</scope>
    <source>
        <strain evidence="4 5">239</strain>
    </source>
</reference>
<feature type="compositionally biased region" description="Basic residues" evidence="2">
    <location>
        <begin position="128"/>
        <end position="139"/>
    </location>
</feature>
<evidence type="ECO:0000256" key="2">
    <source>
        <dbReference type="SAM" id="MobiDB-lite"/>
    </source>
</evidence>
<gene>
    <name evidence="4" type="ORF">AMETH_1515</name>
</gene>
<dbReference type="GO" id="GO:0003677">
    <property type="term" value="F:DNA binding"/>
    <property type="evidence" value="ECO:0007669"/>
    <property type="project" value="UniProtKB-KW"/>
</dbReference>
<name>A0A076MUY1_AMYME</name>